<gene>
    <name evidence="6" type="ORF">GNF76_28665</name>
</gene>
<dbReference type="Pfam" id="PF00196">
    <property type="entry name" value="GerE"/>
    <property type="match status" value="1"/>
</dbReference>
<dbReference type="SUPFAM" id="SSF46894">
    <property type="entry name" value="C-terminal effector domain of the bipartite response regulators"/>
    <property type="match status" value="1"/>
</dbReference>
<evidence type="ECO:0000313" key="6">
    <source>
        <dbReference type="EMBL" id="MUF08311.1"/>
    </source>
</evidence>
<dbReference type="Proteomes" id="UP000438196">
    <property type="component" value="Unassembled WGS sequence"/>
</dbReference>
<evidence type="ECO:0000259" key="5">
    <source>
        <dbReference type="PROSITE" id="PS50110"/>
    </source>
</evidence>
<dbReference type="RefSeq" id="WP_155586412.1">
    <property type="nucleotide sequence ID" value="NZ_JBHSTH010000026.1"/>
</dbReference>
<dbReference type="CDD" id="cd06170">
    <property type="entry name" value="LuxR_C_like"/>
    <property type="match status" value="1"/>
</dbReference>
<reference evidence="6 7" key="1">
    <citation type="submission" date="2019-11" db="EMBL/GenBank/DDBJ databases">
        <title>Pseudomonas karstica sp. nov. and Pseudomonas spelaei sp. nov. from karst caves.</title>
        <authorList>
            <person name="Zeman M."/>
        </authorList>
    </citation>
    <scope>NUCLEOTIDE SEQUENCE [LARGE SCALE GENOMIC DNA]</scope>
    <source>
        <strain evidence="6 7">CCM 7893</strain>
    </source>
</reference>
<evidence type="ECO:0000256" key="2">
    <source>
        <dbReference type="ARBA" id="ARBA00023125"/>
    </source>
</evidence>
<feature type="domain" description="HTH luxR-type" evidence="4">
    <location>
        <begin position="158"/>
        <end position="223"/>
    </location>
</feature>
<keyword evidence="7" id="KW-1185">Reference proteome</keyword>
<sequence>MHSNGKKTSKVNIIVADDHPVVALGISKMLENAPDFHLVASTATISDLFDVLKELPCDVLICDYSFEDDDEPDGLLLLDRLLRTYPKLKIILLTAHDDLVILQRAMQSGVSGFLSKVSSEFSVLPQVIRRVLDGERFVDSTTSKILIKNMLENNMHAPTLSAVALTARELEVVRLFSKGMSVTDIAQCTDRSVKTISTQKKKAMTKLGAHNDVELLNAFKQLF</sequence>
<dbReference type="GO" id="GO:0003677">
    <property type="term" value="F:DNA binding"/>
    <property type="evidence" value="ECO:0007669"/>
    <property type="project" value="UniProtKB-KW"/>
</dbReference>
<dbReference type="InterPro" id="IPR011006">
    <property type="entry name" value="CheY-like_superfamily"/>
</dbReference>
<organism evidence="6 7">
    <name type="scientific">Pseudomonas spelaei</name>
    <dbReference type="NCBI Taxonomy" id="1055469"/>
    <lineage>
        <taxon>Bacteria</taxon>
        <taxon>Pseudomonadati</taxon>
        <taxon>Pseudomonadota</taxon>
        <taxon>Gammaproteobacteria</taxon>
        <taxon>Pseudomonadales</taxon>
        <taxon>Pseudomonadaceae</taxon>
        <taxon>Pseudomonas</taxon>
    </lineage>
</organism>
<dbReference type="GO" id="GO:0006355">
    <property type="term" value="P:regulation of DNA-templated transcription"/>
    <property type="evidence" value="ECO:0007669"/>
    <property type="project" value="InterPro"/>
</dbReference>
<dbReference type="PRINTS" id="PR00038">
    <property type="entry name" value="HTHLUXR"/>
</dbReference>
<dbReference type="PANTHER" id="PTHR43214">
    <property type="entry name" value="TWO-COMPONENT RESPONSE REGULATOR"/>
    <property type="match status" value="1"/>
</dbReference>
<dbReference type="PROSITE" id="PS50043">
    <property type="entry name" value="HTH_LUXR_2"/>
    <property type="match status" value="1"/>
</dbReference>
<dbReference type="InterPro" id="IPR001789">
    <property type="entry name" value="Sig_transdc_resp-reg_receiver"/>
</dbReference>
<dbReference type="PROSITE" id="PS50110">
    <property type="entry name" value="RESPONSE_REGULATORY"/>
    <property type="match status" value="1"/>
</dbReference>
<name>A0A6I3WJC3_9PSED</name>
<dbReference type="CDD" id="cd17535">
    <property type="entry name" value="REC_NarL-like"/>
    <property type="match status" value="1"/>
</dbReference>
<dbReference type="InterPro" id="IPR039420">
    <property type="entry name" value="WalR-like"/>
</dbReference>
<dbReference type="SMART" id="SM00448">
    <property type="entry name" value="REC"/>
    <property type="match status" value="1"/>
</dbReference>
<dbReference type="AlphaFoldDB" id="A0A6I3WJC3"/>
<dbReference type="Gene3D" id="1.10.10.10">
    <property type="entry name" value="Winged helix-like DNA-binding domain superfamily/Winged helix DNA-binding domain"/>
    <property type="match status" value="1"/>
</dbReference>
<evidence type="ECO:0000313" key="7">
    <source>
        <dbReference type="Proteomes" id="UP000438196"/>
    </source>
</evidence>
<evidence type="ECO:0000256" key="3">
    <source>
        <dbReference type="PROSITE-ProRule" id="PRU00169"/>
    </source>
</evidence>
<protein>
    <submittedName>
        <fullName evidence="6">Response regulator</fullName>
    </submittedName>
</protein>
<dbReference type="SMART" id="SM00421">
    <property type="entry name" value="HTH_LUXR"/>
    <property type="match status" value="1"/>
</dbReference>
<feature type="domain" description="Response regulatory" evidence="5">
    <location>
        <begin position="12"/>
        <end position="131"/>
    </location>
</feature>
<evidence type="ECO:0000256" key="1">
    <source>
        <dbReference type="ARBA" id="ARBA00022553"/>
    </source>
</evidence>
<dbReference type="SUPFAM" id="SSF52172">
    <property type="entry name" value="CheY-like"/>
    <property type="match status" value="1"/>
</dbReference>
<feature type="modified residue" description="4-aspartylphosphate" evidence="3">
    <location>
        <position position="63"/>
    </location>
</feature>
<dbReference type="Gene3D" id="3.40.50.2300">
    <property type="match status" value="1"/>
</dbReference>
<dbReference type="PANTHER" id="PTHR43214:SF17">
    <property type="entry name" value="TRANSCRIPTIONAL REGULATORY PROTEIN RCSB"/>
    <property type="match status" value="1"/>
</dbReference>
<comment type="caution">
    <text evidence="6">The sequence shown here is derived from an EMBL/GenBank/DDBJ whole genome shotgun (WGS) entry which is preliminary data.</text>
</comment>
<dbReference type="InterPro" id="IPR058245">
    <property type="entry name" value="NreC/VraR/RcsB-like_REC"/>
</dbReference>
<dbReference type="EMBL" id="WNNK01000047">
    <property type="protein sequence ID" value="MUF08311.1"/>
    <property type="molecule type" value="Genomic_DNA"/>
</dbReference>
<dbReference type="InterPro" id="IPR036388">
    <property type="entry name" value="WH-like_DNA-bd_sf"/>
</dbReference>
<dbReference type="Pfam" id="PF00072">
    <property type="entry name" value="Response_reg"/>
    <property type="match status" value="1"/>
</dbReference>
<dbReference type="InterPro" id="IPR000792">
    <property type="entry name" value="Tscrpt_reg_LuxR_C"/>
</dbReference>
<keyword evidence="1 3" id="KW-0597">Phosphoprotein</keyword>
<dbReference type="OrthoDB" id="4313922at2"/>
<dbReference type="GO" id="GO:0000160">
    <property type="term" value="P:phosphorelay signal transduction system"/>
    <property type="evidence" value="ECO:0007669"/>
    <property type="project" value="InterPro"/>
</dbReference>
<dbReference type="InterPro" id="IPR016032">
    <property type="entry name" value="Sig_transdc_resp-reg_C-effctor"/>
</dbReference>
<keyword evidence="2" id="KW-0238">DNA-binding</keyword>
<accession>A0A6I3WJC3</accession>
<proteinExistence type="predicted"/>
<evidence type="ECO:0000259" key="4">
    <source>
        <dbReference type="PROSITE" id="PS50043"/>
    </source>
</evidence>